<evidence type="ECO:0000313" key="1">
    <source>
        <dbReference type="EMBL" id="AYB55915.1"/>
    </source>
</evidence>
<sequence>MGKRYWDVAPPAHHNVTIAPDAAAEDNVSGSHPQRHVVHIGLMAERLAIGHARLANTAQG</sequence>
<gene>
    <name evidence="1" type="ORF">C2L97_07610</name>
</gene>
<dbReference type="EMBL" id="CP026092">
    <property type="protein sequence ID" value="AYB55915.1"/>
    <property type="molecule type" value="Genomic_DNA"/>
</dbReference>
<accession>A0A5H2PMX1</accession>
<reference evidence="1" key="1">
    <citation type="submission" date="2018-01" db="EMBL/GenBank/DDBJ databases">
        <title>Complete Genome Sequence of three strains from Ralstonia solanacearum ecotype Moko sequevar IIA-53 from Brazil.</title>
        <authorList>
            <person name="Silva J.R."/>
            <person name="Albuquerque G.M.R."/>
            <person name="Pais A.K.L."/>
            <person name="Silva A.M.F."/>
            <person name="Boiteux M.E.N.F."/>
            <person name="Souza E.B."/>
            <person name="Mariano R.L.R."/>
        </authorList>
    </citation>
    <scope>NUCLEOTIDE SEQUENCE [LARGE SCALE GENOMIC DNA]</scope>
    <source>
        <strain evidence="1">SFC</strain>
    </source>
</reference>
<name>A0A5H2PMX1_RALSL</name>
<protein>
    <submittedName>
        <fullName evidence="1">Uncharacterized protein</fullName>
    </submittedName>
</protein>
<organism evidence="1">
    <name type="scientific">Ralstonia solanacearum</name>
    <name type="common">Pseudomonas solanacearum</name>
    <dbReference type="NCBI Taxonomy" id="305"/>
    <lineage>
        <taxon>Bacteria</taxon>
        <taxon>Pseudomonadati</taxon>
        <taxon>Pseudomonadota</taxon>
        <taxon>Betaproteobacteria</taxon>
        <taxon>Burkholderiales</taxon>
        <taxon>Burkholderiaceae</taxon>
        <taxon>Ralstonia</taxon>
        <taxon>Ralstonia solanacearum species complex</taxon>
    </lineage>
</organism>
<proteinExistence type="predicted"/>
<dbReference type="GeneID" id="61365541"/>
<dbReference type="RefSeq" id="WP_014616809.1">
    <property type="nucleotide sequence ID" value="NZ_CDLS01000001.1"/>
</dbReference>
<dbReference type="AlphaFoldDB" id="A0A5H2PMX1"/>